<evidence type="ECO:0000313" key="3">
    <source>
        <dbReference type="Proteomes" id="UP000828390"/>
    </source>
</evidence>
<dbReference type="AlphaFoldDB" id="A0A9D4FFA6"/>
<dbReference type="Pfam" id="PF13927">
    <property type="entry name" value="Ig_3"/>
    <property type="match status" value="1"/>
</dbReference>
<reference evidence="2" key="1">
    <citation type="journal article" date="2019" name="bioRxiv">
        <title>The Genome of the Zebra Mussel, Dreissena polymorpha: A Resource for Invasive Species Research.</title>
        <authorList>
            <person name="McCartney M.A."/>
            <person name="Auch B."/>
            <person name="Kono T."/>
            <person name="Mallez S."/>
            <person name="Zhang Y."/>
            <person name="Obille A."/>
            <person name="Becker A."/>
            <person name="Abrahante J.E."/>
            <person name="Garbe J."/>
            <person name="Badalamenti J.P."/>
            <person name="Herman A."/>
            <person name="Mangelson H."/>
            <person name="Liachko I."/>
            <person name="Sullivan S."/>
            <person name="Sone E.D."/>
            <person name="Koren S."/>
            <person name="Silverstein K.A.T."/>
            <person name="Beckman K.B."/>
            <person name="Gohl D.M."/>
        </authorList>
    </citation>
    <scope>NUCLEOTIDE SEQUENCE</scope>
    <source>
        <strain evidence="2">Duluth1</strain>
        <tissue evidence="2">Whole animal</tissue>
    </source>
</reference>
<dbReference type="SUPFAM" id="SSF48726">
    <property type="entry name" value="Immunoglobulin"/>
    <property type="match status" value="1"/>
</dbReference>
<gene>
    <name evidence="2" type="ORF">DPMN_150372</name>
</gene>
<dbReference type="EMBL" id="JAIWYP010000007">
    <property type="protein sequence ID" value="KAH3796801.1"/>
    <property type="molecule type" value="Genomic_DNA"/>
</dbReference>
<evidence type="ECO:0000313" key="2">
    <source>
        <dbReference type="EMBL" id="KAH3796801.1"/>
    </source>
</evidence>
<dbReference type="Gene3D" id="2.60.40.10">
    <property type="entry name" value="Immunoglobulins"/>
    <property type="match status" value="1"/>
</dbReference>
<feature type="domain" description="Ig-like" evidence="1">
    <location>
        <begin position="1"/>
        <end position="70"/>
    </location>
</feature>
<proteinExistence type="predicted"/>
<sequence>MNDQMAQEGSHFQFDCPITPGNPSNTSVIWKREKSSAQWSSKTLTILTVNISDADVYTCTASNMLLPTIG</sequence>
<dbReference type="InterPro" id="IPR007110">
    <property type="entry name" value="Ig-like_dom"/>
</dbReference>
<accession>A0A9D4FFA6</accession>
<dbReference type="InterPro" id="IPR036179">
    <property type="entry name" value="Ig-like_dom_sf"/>
</dbReference>
<organism evidence="2 3">
    <name type="scientific">Dreissena polymorpha</name>
    <name type="common">Zebra mussel</name>
    <name type="synonym">Mytilus polymorpha</name>
    <dbReference type="NCBI Taxonomy" id="45954"/>
    <lineage>
        <taxon>Eukaryota</taxon>
        <taxon>Metazoa</taxon>
        <taxon>Spiralia</taxon>
        <taxon>Lophotrochozoa</taxon>
        <taxon>Mollusca</taxon>
        <taxon>Bivalvia</taxon>
        <taxon>Autobranchia</taxon>
        <taxon>Heteroconchia</taxon>
        <taxon>Euheterodonta</taxon>
        <taxon>Imparidentia</taxon>
        <taxon>Neoheterodontei</taxon>
        <taxon>Myida</taxon>
        <taxon>Dreissenoidea</taxon>
        <taxon>Dreissenidae</taxon>
        <taxon>Dreissena</taxon>
    </lineage>
</organism>
<protein>
    <recommendedName>
        <fullName evidence="1">Ig-like domain-containing protein</fullName>
    </recommendedName>
</protein>
<reference evidence="2" key="2">
    <citation type="submission" date="2020-11" db="EMBL/GenBank/DDBJ databases">
        <authorList>
            <person name="McCartney M.A."/>
            <person name="Auch B."/>
            <person name="Kono T."/>
            <person name="Mallez S."/>
            <person name="Becker A."/>
            <person name="Gohl D.M."/>
            <person name="Silverstein K.A.T."/>
            <person name="Koren S."/>
            <person name="Bechman K.B."/>
            <person name="Herman A."/>
            <person name="Abrahante J.E."/>
            <person name="Garbe J."/>
        </authorList>
    </citation>
    <scope>NUCLEOTIDE SEQUENCE</scope>
    <source>
        <strain evidence="2">Duluth1</strain>
        <tissue evidence="2">Whole animal</tissue>
    </source>
</reference>
<name>A0A9D4FFA6_DREPO</name>
<dbReference type="PROSITE" id="PS50835">
    <property type="entry name" value="IG_LIKE"/>
    <property type="match status" value="1"/>
</dbReference>
<comment type="caution">
    <text evidence="2">The sequence shown here is derived from an EMBL/GenBank/DDBJ whole genome shotgun (WGS) entry which is preliminary data.</text>
</comment>
<evidence type="ECO:0000259" key="1">
    <source>
        <dbReference type="PROSITE" id="PS50835"/>
    </source>
</evidence>
<dbReference type="Proteomes" id="UP000828390">
    <property type="component" value="Unassembled WGS sequence"/>
</dbReference>
<keyword evidence="3" id="KW-1185">Reference proteome</keyword>
<dbReference type="InterPro" id="IPR013783">
    <property type="entry name" value="Ig-like_fold"/>
</dbReference>